<protein>
    <submittedName>
        <fullName evidence="1">Uncharacterized protein</fullName>
    </submittedName>
</protein>
<gene>
    <name evidence="1" type="ORF">SAMN04487974_10726</name>
</gene>
<evidence type="ECO:0000313" key="2">
    <source>
        <dbReference type="Proteomes" id="UP000199495"/>
    </source>
</evidence>
<dbReference type="RefSeq" id="WP_143009386.1">
    <property type="nucleotide sequence ID" value="NZ_FNCS01000007.1"/>
</dbReference>
<dbReference type="STRING" id="440168.SAMN04487974_10726"/>
<dbReference type="Proteomes" id="UP000199495">
    <property type="component" value="Unassembled WGS sequence"/>
</dbReference>
<dbReference type="AlphaFoldDB" id="A0A1G7WR53"/>
<dbReference type="EMBL" id="FNCS01000007">
    <property type="protein sequence ID" value="SDG73710.1"/>
    <property type="molecule type" value="Genomic_DNA"/>
</dbReference>
<accession>A0A1G7WR53</accession>
<name>A0A1G7WR53_9HYPH</name>
<reference evidence="1 2" key="1">
    <citation type="submission" date="2016-10" db="EMBL/GenBank/DDBJ databases">
        <authorList>
            <person name="de Groot N.N."/>
        </authorList>
    </citation>
    <scope>NUCLEOTIDE SEQUENCE [LARGE SCALE GENOMIC DNA]</scope>
    <source>
        <strain evidence="1 2">CGMCC 1.10267</strain>
    </source>
</reference>
<evidence type="ECO:0000313" key="1">
    <source>
        <dbReference type="EMBL" id="SDG73710.1"/>
    </source>
</evidence>
<organism evidence="1 2">
    <name type="scientific">Pelagibacterium luteolum</name>
    <dbReference type="NCBI Taxonomy" id="440168"/>
    <lineage>
        <taxon>Bacteria</taxon>
        <taxon>Pseudomonadati</taxon>
        <taxon>Pseudomonadota</taxon>
        <taxon>Alphaproteobacteria</taxon>
        <taxon>Hyphomicrobiales</taxon>
        <taxon>Devosiaceae</taxon>
        <taxon>Pelagibacterium</taxon>
    </lineage>
</organism>
<dbReference type="OrthoDB" id="8349919at2"/>
<proteinExistence type="predicted"/>
<keyword evidence="2" id="KW-1185">Reference proteome</keyword>
<sequence length="213" mass="23779">MLAEKIYADSWEADARLVPFRITRAELIEVAKKTVAERSNTIDVDIAGAAGTLAYLHGSRHLRLLAMSKGYQLSREKNIEASIDVKSGIMIAYQNVDVACSKFRSPKAIHGKKSGSADIIDRAQGSLFAPDAIPEMVDLKSLRELNSTVWYFCVSFTEDSFSAELSLPTSLRGDNFNGFFERIFIAQGQEWFGKPAETTDDDYAELEPRIMRK</sequence>